<dbReference type="AlphaFoldDB" id="A0A0E9UPF2"/>
<evidence type="ECO:0000313" key="1">
    <source>
        <dbReference type="EMBL" id="JAH67651.1"/>
    </source>
</evidence>
<reference evidence="1" key="2">
    <citation type="journal article" date="2015" name="Fish Shellfish Immunol.">
        <title>Early steps in the European eel (Anguilla anguilla)-Vibrio vulnificus interaction in the gills: Role of the RtxA13 toxin.</title>
        <authorList>
            <person name="Callol A."/>
            <person name="Pajuelo D."/>
            <person name="Ebbesson L."/>
            <person name="Teles M."/>
            <person name="MacKenzie S."/>
            <person name="Amaro C."/>
        </authorList>
    </citation>
    <scope>NUCLEOTIDE SEQUENCE</scope>
</reference>
<accession>A0A0E9UPF2</accession>
<reference evidence="1" key="1">
    <citation type="submission" date="2014-11" db="EMBL/GenBank/DDBJ databases">
        <authorList>
            <person name="Amaro Gonzalez C."/>
        </authorList>
    </citation>
    <scope>NUCLEOTIDE SEQUENCE</scope>
</reference>
<organism evidence="1">
    <name type="scientific">Anguilla anguilla</name>
    <name type="common">European freshwater eel</name>
    <name type="synonym">Muraena anguilla</name>
    <dbReference type="NCBI Taxonomy" id="7936"/>
    <lineage>
        <taxon>Eukaryota</taxon>
        <taxon>Metazoa</taxon>
        <taxon>Chordata</taxon>
        <taxon>Craniata</taxon>
        <taxon>Vertebrata</taxon>
        <taxon>Euteleostomi</taxon>
        <taxon>Actinopterygii</taxon>
        <taxon>Neopterygii</taxon>
        <taxon>Teleostei</taxon>
        <taxon>Anguilliformes</taxon>
        <taxon>Anguillidae</taxon>
        <taxon>Anguilla</taxon>
    </lineage>
</organism>
<protein>
    <submittedName>
        <fullName evidence="1">Uncharacterized protein</fullName>
    </submittedName>
</protein>
<dbReference type="EMBL" id="GBXM01040926">
    <property type="protein sequence ID" value="JAH67651.1"/>
    <property type="molecule type" value="Transcribed_RNA"/>
</dbReference>
<name>A0A0E9UPF2_ANGAN</name>
<sequence>MHSVLFSIAGYLLSRKGWLSMRARHRYITGLCNTAGVEPLLPYNWIKCEVFS</sequence>
<proteinExistence type="predicted"/>